<keyword evidence="4" id="KW-0255">Endonuclease</keyword>
<comment type="similarity">
    <text evidence="1">Belongs to the YoeB family.</text>
</comment>
<evidence type="ECO:0000256" key="3">
    <source>
        <dbReference type="ARBA" id="ARBA00022722"/>
    </source>
</evidence>
<dbReference type="GO" id="GO:0098795">
    <property type="term" value="P:global gene silencing by mRNA cleavage"/>
    <property type="evidence" value="ECO:0007669"/>
    <property type="project" value="TreeGrafter"/>
</dbReference>
<dbReference type="GO" id="GO:0016787">
    <property type="term" value="F:hydrolase activity"/>
    <property type="evidence" value="ECO:0007669"/>
    <property type="project" value="UniProtKB-KW"/>
</dbReference>
<dbReference type="Pfam" id="PF06769">
    <property type="entry name" value="YoeB_toxin"/>
    <property type="match status" value="1"/>
</dbReference>
<dbReference type="PATRIC" id="fig|857265.3.peg.4211"/>
<dbReference type="EMBL" id="LAQT01000037">
    <property type="protein sequence ID" value="KPC49326.1"/>
    <property type="molecule type" value="Genomic_DNA"/>
</dbReference>
<keyword evidence="5 7" id="KW-0378">Hydrolase</keyword>
<evidence type="ECO:0000256" key="4">
    <source>
        <dbReference type="ARBA" id="ARBA00022759"/>
    </source>
</evidence>
<dbReference type="InterPro" id="IPR035093">
    <property type="entry name" value="RelE/ParE_toxin_dom_sf"/>
</dbReference>
<dbReference type="Gene3D" id="3.30.2310.20">
    <property type="entry name" value="RelE-like"/>
    <property type="match status" value="1"/>
</dbReference>
<evidence type="ECO:0000313" key="7">
    <source>
        <dbReference type="EMBL" id="KPC49326.1"/>
    </source>
</evidence>
<dbReference type="SUPFAM" id="SSF143011">
    <property type="entry name" value="RelE-like"/>
    <property type="match status" value="1"/>
</dbReference>
<evidence type="ECO:0000313" key="8">
    <source>
        <dbReference type="Proteomes" id="UP000037939"/>
    </source>
</evidence>
<dbReference type="AlphaFoldDB" id="A0A0N0GKW2"/>
<evidence type="ECO:0000256" key="6">
    <source>
        <dbReference type="ARBA" id="ARBA00030388"/>
    </source>
</evidence>
<dbReference type="PANTHER" id="PTHR38039">
    <property type="entry name" value="TOXIN YOEB"/>
    <property type="match status" value="1"/>
</dbReference>
<keyword evidence="8" id="KW-1185">Reference proteome</keyword>
<evidence type="ECO:0000256" key="2">
    <source>
        <dbReference type="ARBA" id="ARBA00022649"/>
    </source>
</evidence>
<dbReference type="NCBIfam" id="TIGR02116">
    <property type="entry name" value="toxin_Txe_YoeB"/>
    <property type="match status" value="1"/>
</dbReference>
<name>A0A0N0GKW2_9NEIS</name>
<dbReference type="PANTHER" id="PTHR38039:SF1">
    <property type="entry name" value="TOXIN YOEB"/>
    <property type="match status" value="1"/>
</dbReference>
<accession>A0A0N0GKW2</accession>
<keyword evidence="2" id="KW-1277">Toxin-antitoxin system</keyword>
<evidence type="ECO:0000256" key="1">
    <source>
        <dbReference type="ARBA" id="ARBA00008172"/>
    </source>
</evidence>
<dbReference type="STRING" id="857265.WG78_20565"/>
<sequence>MKTTMKVIFDRSAWEDYVGWQVENKVIFKRINELIKAMLRDPYAGPGKPEPLKHALAGCWSRRIAAEHRLVYAVREDVMHILQCRFHYGQTSQ</sequence>
<reference evidence="7 8" key="1">
    <citation type="submission" date="2015-07" db="EMBL/GenBank/DDBJ databases">
        <title>Draft genome sequence of the Amantichitinum ursilacus IGB-41, a new chitin-degrading bacterium.</title>
        <authorList>
            <person name="Kirstahler P."/>
            <person name="Guenther M."/>
            <person name="Grumaz C."/>
            <person name="Rupp S."/>
            <person name="Zibek S."/>
            <person name="Sohn K."/>
        </authorList>
    </citation>
    <scope>NUCLEOTIDE SEQUENCE [LARGE SCALE GENOMIC DNA]</scope>
    <source>
        <strain evidence="7 8">IGB-41</strain>
    </source>
</reference>
<keyword evidence="3" id="KW-0540">Nuclease</keyword>
<dbReference type="Proteomes" id="UP000037939">
    <property type="component" value="Unassembled WGS sequence"/>
</dbReference>
<organism evidence="7 8">
    <name type="scientific">Amantichitinum ursilacus</name>
    <dbReference type="NCBI Taxonomy" id="857265"/>
    <lineage>
        <taxon>Bacteria</taxon>
        <taxon>Pseudomonadati</taxon>
        <taxon>Pseudomonadota</taxon>
        <taxon>Betaproteobacteria</taxon>
        <taxon>Neisseriales</taxon>
        <taxon>Chitinibacteraceae</taxon>
        <taxon>Amantichitinum</taxon>
    </lineage>
</organism>
<dbReference type="InterPro" id="IPR009614">
    <property type="entry name" value="YoeB_toxin"/>
</dbReference>
<evidence type="ECO:0000256" key="5">
    <source>
        <dbReference type="ARBA" id="ARBA00022801"/>
    </source>
</evidence>
<comment type="caution">
    <text evidence="7">The sequence shown here is derived from an EMBL/GenBank/DDBJ whole genome shotgun (WGS) entry which is preliminary data.</text>
</comment>
<dbReference type="GO" id="GO:0006401">
    <property type="term" value="P:RNA catabolic process"/>
    <property type="evidence" value="ECO:0007669"/>
    <property type="project" value="InterPro"/>
</dbReference>
<proteinExistence type="inferred from homology"/>
<protein>
    <recommendedName>
        <fullName evidence="6">Putative mRNA interferase YoeB</fullName>
    </recommendedName>
</protein>
<dbReference type="GO" id="GO:0004519">
    <property type="term" value="F:endonuclease activity"/>
    <property type="evidence" value="ECO:0007669"/>
    <property type="project" value="UniProtKB-KW"/>
</dbReference>
<gene>
    <name evidence="7" type="primary">yoeB</name>
    <name evidence="7" type="ORF">WG78_20565</name>
</gene>